<name>A0A8H5FTF8_9AGAR</name>
<keyword evidence="3" id="KW-1185">Reference proteome</keyword>
<feature type="region of interest" description="Disordered" evidence="1">
    <location>
        <begin position="401"/>
        <end position="420"/>
    </location>
</feature>
<feature type="compositionally biased region" description="Low complexity" evidence="1">
    <location>
        <begin position="325"/>
        <end position="336"/>
    </location>
</feature>
<evidence type="ECO:0000313" key="3">
    <source>
        <dbReference type="Proteomes" id="UP000559256"/>
    </source>
</evidence>
<reference evidence="2 3" key="1">
    <citation type="journal article" date="2020" name="ISME J.">
        <title>Uncovering the hidden diversity of litter-decomposition mechanisms in mushroom-forming fungi.</title>
        <authorList>
            <person name="Floudas D."/>
            <person name="Bentzer J."/>
            <person name="Ahren D."/>
            <person name="Johansson T."/>
            <person name="Persson P."/>
            <person name="Tunlid A."/>
        </authorList>
    </citation>
    <scope>NUCLEOTIDE SEQUENCE [LARGE SCALE GENOMIC DNA]</scope>
    <source>
        <strain evidence="2 3">CBS 291.85</strain>
    </source>
</reference>
<gene>
    <name evidence="2" type="ORF">D9758_010893</name>
</gene>
<feature type="region of interest" description="Disordered" evidence="1">
    <location>
        <begin position="1"/>
        <end position="63"/>
    </location>
</feature>
<comment type="caution">
    <text evidence="2">The sequence shown here is derived from an EMBL/GenBank/DDBJ whole genome shotgun (WGS) entry which is preliminary data.</text>
</comment>
<protein>
    <submittedName>
        <fullName evidence="2">Uncharacterized protein</fullName>
    </submittedName>
</protein>
<feature type="region of interest" description="Disordered" evidence="1">
    <location>
        <begin position="370"/>
        <end position="392"/>
    </location>
</feature>
<feature type="compositionally biased region" description="Basic and acidic residues" evidence="1">
    <location>
        <begin position="436"/>
        <end position="449"/>
    </location>
</feature>
<feature type="region of interest" description="Disordered" evidence="1">
    <location>
        <begin position="510"/>
        <end position="553"/>
    </location>
</feature>
<dbReference type="Proteomes" id="UP000559256">
    <property type="component" value="Unassembled WGS sequence"/>
</dbReference>
<dbReference type="AlphaFoldDB" id="A0A8H5FTF8"/>
<feature type="compositionally biased region" description="Basic and acidic residues" evidence="1">
    <location>
        <begin position="457"/>
        <end position="467"/>
    </location>
</feature>
<organism evidence="2 3">
    <name type="scientific">Tetrapyrgos nigripes</name>
    <dbReference type="NCBI Taxonomy" id="182062"/>
    <lineage>
        <taxon>Eukaryota</taxon>
        <taxon>Fungi</taxon>
        <taxon>Dikarya</taxon>
        <taxon>Basidiomycota</taxon>
        <taxon>Agaricomycotina</taxon>
        <taxon>Agaricomycetes</taxon>
        <taxon>Agaricomycetidae</taxon>
        <taxon>Agaricales</taxon>
        <taxon>Marasmiineae</taxon>
        <taxon>Marasmiaceae</taxon>
        <taxon>Tetrapyrgos</taxon>
    </lineage>
</organism>
<feature type="compositionally biased region" description="Low complexity" evidence="1">
    <location>
        <begin position="370"/>
        <end position="386"/>
    </location>
</feature>
<feature type="compositionally biased region" description="Low complexity" evidence="1">
    <location>
        <begin position="515"/>
        <end position="527"/>
    </location>
</feature>
<feature type="region of interest" description="Disordered" evidence="1">
    <location>
        <begin position="298"/>
        <end position="350"/>
    </location>
</feature>
<feature type="region of interest" description="Disordered" evidence="1">
    <location>
        <begin position="647"/>
        <end position="701"/>
    </location>
</feature>
<feature type="compositionally biased region" description="Low complexity" evidence="1">
    <location>
        <begin position="660"/>
        <end position="672"/>
    </location>
</feature>
<feature type="compositionally biased region" description="Basic and acidic residues" evidence="1">
    <location>
        <begin position="1"/>
        <end position="10"/>
    </location>
</feature>
<dbReference type="EMBL" id="JAACJM010000086">
    <property type="protein sequence ID" value="KAF5348404.1"/>
    <property type="molecule type" value="Genomic_DNA"/>
</dbReference>
<feature type="compositionally biased region" description="Polar residues" evidence="1">
    <location>
        <begin position="36"/>
        <end position="51"/>
    </location>
</feature>
<evidence type="ECO:0000313" key="2">
    <source>
        <dbReference type="EMBL" id="KAF5348404.1"/>
    </source>
</evidence>
<accession>A0A8H5FTF8</accession>
<feature type="region of interest" description="Disordered" evidence="1">
    <location>
        <begin position="432"/>
        <end position="472"/>
    </location>
</feature>
<proteinExistence type="predicted"/>
<sequence>MYPNQPRRDPFVPYNGPQFQPHPLSSFPQQAYACHSESSMNQNHQYSSSSGHGVPLAPHEGWQGQLPVPGGQPDQLSPAHLLHAAFQHPGGVAPAVNQYAFHAVPQPHPYTYNIPPPLPAPHISNPDTTSRMFPIENTGPQEGYRFPNTSLDPPIFSDPFSTQPSPTVPRARAPEVPPGFVSLSAQSSPTVPHAGAHAPDIPPGLYPFPAQPPGLGLRRYSDFTGQASTILPFPPLYQPQQLQLQSNAGYYQHPSDLRQGQMVTDQRRMTWDEGFTGYNGPVLSQWLNDDDTGRRRISWDETVRQKQNIGHSGHGRGRHPPPQQRPWQNKNQNQNQNHRKPKSNSKWSNRNQNRNSFFRVENRNPWQVVLQSQSESSQPVPRQEQPPASPAHQVIGDAAVSAMSARQGLTEPPRTETRDNTDVMGLQLQELQQAQEQKEAASRSRRDPNPESNRYPLDNDQHQHHQPGDGLLGEIQHLGAESHEIEGGASSPDLLAASYLRNFPDCTQASNTDETATAQTSGSGSTQKGDNVNADADAEPIDPSLFQHHGRKLSRATQEFEAFQRVMIQPKLQAFREGKPVPKDCSNGRWYVQPGAPYEEREDQSRLCVSLPLPLPRQLYNKAIPIVAPSDHETLAFPSASIIYDTKETQNRSRSNTVESSTSDSTQSSTLSVDPHRANEDIGGPSRPSFRGERSGQNQIPQQGNDFYAYAVPNSAVDNDVNPPSYPHPPDCSCTPCHWKAITSVGATFEAIQRADDEARGSGLLMRLAYKNGWRTE</sequence>
<feature type="region of interest" description="Disordered" evidence="1">
    <location>
        <begin position="184"/>
        <end position="204"/>
    </location>
</feature>
<evidence type="ECO:0000256" key="1">
    <source>
        <dbReference type="SAM" id="MobiDB-lite"/>
    </source>
</evidence>